<keyword evidence="1" id="KW-0175">Coiled coil</keyword>
<organism evidence="3">
    <name type="scientific">Rosellinia necatrix</name>
    <name type="common">White root-rot fungus</name>
    <dbReference type="NCBI Taxonomy" id="77044"/>
    <lineage>
        <taxon>Eukaryota</taxon>
        <taxon>Fungi</taxon>
        <taxon>Dikarya</taxon>
        <taxon>Ascomycota</taxon>
        <taxon>Pezizomycotina</taxon>
        <taxon>Sordariomycetes</taxon>
        <taxon>Xylariomycetidae</taxon>
        <taxon>Xylariales</taxon>
        <taxon>Xylariaceae</taxon>
        <taxon>Rosellinia</taxon>
    </lineage>
</organism>
<feature type="region of interest" description="Disordered" evidence="2">
    <location>
        <begin position="158"/>
        <end position="177"/>
    </location>
</feature>
<dbReference type="EMBL" id="DF977537">
    <property type="protein sequence ID" value="GAP92622.1"/>
    <property type="molecule type" value="Genomic_DNA"/>
</dbReference>
<gene>
    <name evidence="3" type="ORF">SAMD00023353_9200380</name>
</gene>
<evidence type="ECO:0000256" key="2">
    <source>
        <dbReference type="SAM" id="MobiDB-lite"/>
    </source>
</evidence>
<dbReference type="Proteomes" id="UP000054516">
    <property type="component" value="Unassembled WGS sequence"/>
</dbReference>
<dbReference type="AlphaFoldDB" id="A0A1W2TVH2"/>
<accession>A0A1W2TVH2</accession>
<dbReference type="OrthoDB" id="4725782at2759"/>
<feature type="compositionally biased region" description="Polar residues" evidence="2">
    <location>
        <begin position="158"/>
        <end position="169"/>
    </location>
</feature>
<evidence type="ECO:0000313" key="3">
    <source>
        <dbReference type="EMBL" id="GAP92622.1"/>
    </source>
</evidence>
<feature type="coiled-coil region" evidence="1">
    <location>
        <begin position="184"/>
        <end position="260"/>
    </location>
</feature>
<evidence type="ECO:0000256" key="1">
    <source>
        <dbReference type="SAM" id="Coils"/>
    </source>
</evidence>
<proteinExistence type="predicted"/>
<name>A0A1W2TVH2_ROSNE</name>
<reference evidence="3" key="1">
    <citation type="submission" date="2016-03" db="EMBL/GenBank/DDBJ databases">
        <title>Draft genome sequence of Rosellinia necatrix.</title>
        <authorList>
            <person name="Kanematsu S."/>
        </authorList>
    </citation>
    <scope>NUCLEOTIDE SEQUENCE [LARGE SCALE GENOMIC DNA]</scope>
    <source>
        <strain evidence="3">W97</strain>
    </source>
</reference>
<protein>
    <submittedName>
        <fullName evidence="3">Uncharacterized protein</fullName>
    </submittedName>
</protein>
<keyword evidence="4" id="KW-1185">Reference proteome</keyword>
<evidence type="ECO:0000313" key="4">
    <source>
        <dbReference type="Proteomes" id="UP000054516"/>
    </source>
</evidence>
<sequence>MSFHATANAQRVENGLWHALTRLDGFEFPPEPLLTDEELKSFEKAVIGKTPWRHLNQGELAGRVTAIFEAACSIYKGGDGPFPDAGFWAALAKKASKSKFKIHDIFRQVISTYVEGLKRVAGRSGGRVYIERQSAVAALNVASWIELTEGTIIDITTKTPTNMHNSTPPSQQPRKRRAVVIEDVDENEGEVEACEIRADNVTAERDKAQRELEEARRQILRLTRQTEDMQRRSDTLGITLLNAEREIQRKTMELRCATVKQEKFLKALKAVQRDRNDTIVNLKRQYDDRESACFASVEAERRDATREMVLAKQERDRSRRTLADCARVVKSLNSMLNGECGKH</sequence>